<evidence type="ECO:0008006" key="4">
    <source>
        <dbReference type="Google" id="ProtNLM"/>
    </source>
</evidence>
<organism evidence="2 3">
    <name type="scientific">Sulfitobacter brevis</name>
    <dbReference type="NCBI Taxonomy" id="74348"/>
    <lineage>
        <taxon>Bacteria</taxon>
        <taxon>Pseudomonadati</taxon>
        <taxon>Pseudomonadota</taxon>
        <taxon>Alphaproteobacteria</taxon>
        <taxon>Rhodobacterales</taxon>
        <taxon>Roseobacteraceae</taxon>
        <taxon>Sulfitobacter</taxon>
    </lineage>
</organism>
<accession>A0A1I2EQR5</accession>
<keyword evidence="1" id="KW-0732">Signal</keyword>
<gene>
    <name evidence="2" type="ORF">SAMN04488523_11317</name>
</gene>
<evidence type="ECO:0000313" key="3">
    <source>
        <dbReference type="Proteomes" id="UP000198977"/>
    </source>
</evidence>
<protein>
    <recommendedName>
        <fullName evidence="4">Chitin binding Peritrophin-A domain-containing protein</fullName>
    </recommendedName>
</protein>
<dbReference type="Proteomes" id="UP000198977">
    <property type="component" value="Unassembled WGS sequence"/>
</dbReference>
<dbReference type="OrthoDB" id="7869460at2"/>
<sequence>MTYKVLAASFALVLAPALGIAAGCDHDKQTFSCAQGSSFDPVSGTCTTDVTI</sequence>
<evidence type="ECO:0000256" key="1">
    <source>
        <dbReference type="SAM" id="SignalP"/>
    </source>
</evidence>
<dbReference type="AlphaFoldDB" id="A0A1I2EQR5"/>
<evidence type="ECO:0000313" key="2">
    <source>
        <dbReference type="EMBL" id="SFE94977.1"/>
    </source>
</evidence>
<proteinExistence type="predicted"/>
<name>A0A1I2EQR5_9RHOB</name>
<dbReference type="RefSeq" id="WP_143092470.1">
    <property type="nucleotide sequence ID" value="NZ_FOMW01000013.1"/>
</dbReference>
<dbReference type="STRING" id="74348.SAMN04488523_11317"/>
<feature type="chain" id="PRO_5011773076" description="Chitin binding Peritrophin-A domain-containing protein" evidence="1">
    <location>
        <begin position="22"/>
        <end position="52"/>
    </location>
</feature>
<dbReference type="PROSITE" id="PS51257">
    <property type="entry name" value="PROKAR_LIPOPROTEIN"/>
    <property type="match status" value="1"/>
</dbReference>
<keyword evidence="3" id="KW-1185">Reference proteome</keyword>
<dbReference type="EMBL" id="FOMW01000013">
    <property type="protein sequence ID" value="SFE94977.1"/>
    <property type="molecule type" value="Genomic_DNA"/>
</dbReference>
<reference evidence="2 3" key="1">
    <citation type="submission" date="2016-10" db="EMBL/GenBank/DDBJ databases">
        <authorList>
            <person name="de Groot N.N."/>
        </authorList>
    </citation>
    <scope>NUCLEOTIDE SEQUENCE [LARGE SCALE GENOMIC DNA]</scope>
    <source>
        <strain evidence="2 3">DSM 11443</strain>
    </source>
</reference>
<feature type="signal peptide" evidence="1">
    <location>
        <begin position="1"/>
        <end position="21"/>
    </location>
</feature>